<keyword evidence="6" id="KW-0119">Carbohydrate metabolism</keyword>
<evidence type="ECO:0000256" key="6">
    <source>
        <dbReference type="ARBA" id="ARBA00023277"/>
    </source>
</evidence>
<dbReference type="GO" id="GO:0008810">
    <property type="term" value="F:cellulase activity"/>
    <property type="evidence" value="ECO:0007669"/>
    <property type="project" value="UniProtKB-EC"/>
</dbReference>
<evidence type="ECO:0000256" key="4">
    <source>
        <dbReference type="ARBA" id="ARBA00022801"/>
    </source>
</evidence>
<name>A0A2P5BG44_PARAD</name>
<dbReference type="InterPro" id="IPR012341">
    <property type="entry name" value="6hp_glycosidase-like_sf"/>
</dbReference>
<keyword evidence="4 11" id="KW-0378">Hydrolase</keyword>
<dbReference type="FunFam" id="1.50.10.10:FF:000020">
    <property type="entry name" value="Endoglucanase"/>
    <property type="match status" value="1"/>
</dbReference>
<keyword evidence="12" id="KW-1185">Reference proteome</keyword>
<dbReference type="EC" id="3.2.1.4" evidence="3"/>
<feature type="domain" description="Glycoside hydrolase family 9" evidence="10">
    <location>
        <begin position="28"/>
        <end position="460"/>
    </location>
</feature>
<organism evidence="11 12">
    <name type="scientific">Parasponia andersonii</name>
    <name type="common">Sponia andersonii</name>
    <dbReference type="NCBI Taxonomy" id="3476"/>
    <lineage>
        <taxon>Eukaryota</taxon>
        <taxon>Viridiplantae</taxon>
        <taxon>Streptophyta</taxon>
        <taxon>Embryophyta</taxon>
        <taxon>Tracheophyta</taxon>
        <taxon>Spermatophyta</taxon>
        <taxon>Magnoliopsida</taxon>
        <taxon>eudicotyledons</taxon>
        <taxon>Gunneridae</taxon>
        <taxon>Pentapetalae</taxon>
        <taxon>rosids</taxon>
        <taxon>fabids</taxon>
        <taxon>Rosales</taxon>
        <taxon>Cannabaceae</taxon>
        <taxon>Parasponia</taxon>
    </lineage>
</organism>
<sequence length="469" mass="52648">MSVSVLYCIALLLIILNQFICNAKSINYGEALTKSLLYYVAQRSGKLPPNQRVKWRGDSVDLLGGYYDAGDNIKFGFPLAFTVTMLSWSTVDMRDKLEAKKELSNALKAIKWGTHYLIKAHPHHNVLCGQVGESKSDHDCWERPEDMDTPRTVYKIDDQNPGSDLAAETAAAFAAASTAFAPVHHDYASKLLTHAKQLFDFARNHNGVYQQSITEAGEFYSSSGYKDELVWAASWFYRATGNKEFLDFVSEQNDDGGTRTMFSWDDKYVGVQVLTAKLVLEGKLNVNDNYNYIYKYSAATWAKDMKTQAEHFICNCLQKGDNNVKKTPGGLLWYLKWNNLQYTTTATFVATVYSDYLAAHNASVHCPSGLVQPSELLSFARSQVDYILGSNPKKLSYLVGFGSNYPTHVHRRGASIASIRQDRTHVSRKGGFVWFNKNSSDPNILFGAIVGGPDQNDGYTVTSWRFYQQ</sequence>
<evidence type="ECO:0000313" key="11">
    <source>
        <dbReference type="EMBL" id="PON47757.1"/>
    </source>
</evidence>
<evidence type="ECO:0000313" key="12">
    <source>
        <dbReference type="Proteomes" id="UP000237105"/>
    </source>
</evidence>
<feature type="chain" id="PRO_5018590455" description="cellulase" evidence="9">
    <location>
        <begin position="24"/>
        <end position="469"/>
    </location>
</feature>
<dbReference type="Gene3D" id="1.50.10.10">
    <property type="match status" value="1"/>
</dbReference>
<dbReference type="GO" id="GO:0030245">
    <property type="term" value="P:cellulose catabolic process"/>
    <property type="evidence" value="ECO:0007669"/>
    <property type="project" value="UniProtKB-KW"/>
</dbReference>
<dbReference type="PANTHER" id="PTHR22298">
    <property type="entry name" value="ENDO-1,4-BETA-GLUCANASE"/>
    <property type="match status" value="1"/>
</dbReference>
<dbReference type="Pfam" id="PF00759">
    <property type="entry name" value="Glyco_hydro_9"/>
    <property type="match status" value="1"/>
</dbReference>
<keyword evidence="8" id="KW-0624">Polysaccharide degradation</keyword>
<evidence type="ECO:0000256" key="7">
    <source>
        <dbReference type="ARBA" id="ARBA00023295"/>
    </source>
</evidence>
<evidence type="ECO:0000256" key="5">
    <source>
        <dbReference type="ARBA" id="ARBA00023001"/>
    </source>
</evidence>
<evidence type="ECO:0000256" key="3">
    <source>
        <dbReference type="ARBA" id="ARBA00012601"/>
    </source>
</evidence>
<dbReference type="OrthoDB" id="10257085at2759"/>
<comment type="catalytic activity">
    <reaction evidence="1">
        <text>Endohydrolysis of (1-&gt;4)-beta-D-glucosidic linkages in cellulose, lichenin and cereal beta-D-glucans.</text>
        <dbReference type="EC" id="3.2.1.4"/>
    </reaction>
</comment>
<dbReference type="STRING" id="3476.A0A2P5BG44"/>
<protein>
    <recommendedName>
        <fullName evidence="3">cellulase</fullName>
        <ecNumber evidence="3">3.2.1.4</ecNumber>
    </recommendedName>
</protein>
<evidence type="ECO:0000256" key="9">
    <source>
        <dbReference type="SAM" id="SignalP"/>
    </source>
</evidence>
<dbReference type="Proteomes" id="UP000237105">
    <property type="component" value="Unassembled WGS sequence"/>
</dbReference>
<comment type="caution">
    <text evidence="11">The sequence shown here is derived from an EMBL/GenBank/DDBJ whole genome shotgun (WGS) entry which is preliminary data.</text>
</comment>
<feature type="signal peptide" evidence="9">
    <location>
        <begin position="1"/>
        <end position="23"/>
    </location>
</feature>
<proteinExistence type="inferred from homology"/>
<evidence type="ECO:0000256" key="1">
    <source>
        <dbReference type="ARBA" id="ARBA00000966"/>
    </source>
</evidence>
<dbReference type="AlphaFoldDB" id="A0A2P5BG44"/>
<accession>A0A2P5BG44</accession>
<keyword evidence="5" id="KW-0136">Cellulose degradation</keyword>
<keyword evidence="7" id="KW-0326">Glycosidase</keyword>
<dbReference type="InterPro" id="IPR008928">
    <property type="entry name" value="6-hairpin_glycosidase_sf"/>
</dbReference>
<evidence type="ECO:0000256" key="2">
    <source>
        <dbReference type="ARBA" id="ARBA00007072"/>
    </source>
</evidence>
<dbReference type="InterPro" id="IPR001701">
    <property type="entry name" value="Glyco_hydro_9"/>
</dbReference>
<gene>
    <name evidence="11" type="ORF">PanWU01x14_242240</name>
</gene>
<dbReference type="EMBL" id="JXTB01000289">
    <property type="protein sequence ID" value="PON47757.1"/>
    <property type="molecule type" value="Genomic_DNA"/>
</dbReference>
<evidence type="ECO:0000259" key="10">
    <source>
        <dbReference type="Pfam" id="PF00759"/>
    </source>
</evidence>
<keyword evidence="9" id="KW-0732">Signal</keyword>
<comment type="similarity">
    <text evidence="2">Belongs to the glycosyl hydrolase 9 (cellulase E) family.</text>
</comment>
<reference evidence="12" key="1">
    <citation type="submission" date="2016-06" db="EMBL/GenBank/DDBJ databases">
        <title>Parallel loss of symbiosis genes in relatives of nitrogen-fixing non-legume Parasponia.</title>
        <authorList>
            <person name="Van Velzen R."/>
            <person name="Holmer R."/>
            <person name="Bu F."/>
            <person name="Rutten L."/>
            <person name="Van Zeijl A."/>
            <person name="Liu W."/>
            <person name="Santuari L."/>
            <person name="Cao Q."/>
            <person name="Sharma T."/>
            <person name="Shen D."/>
            <person name="Roswanjaya Y."/>
            <person name="Wardhani T."/>
            <person name="Kalhor M.S."/>
            <person name="Jansen J."/>
            <person name="Van den Hoogen J."/>
            <person name="Gungor B."/>
            <person name="Hartog M."/>
            <person name="Hontelez J."/>
            <person name="Verver J."/>
            <person name="Yang W.-C."/>
            <person name="Schijlen E."/>
            <person name="Repin R."/>
            <person name="Schilthuizen M."/>
            <person name="Schranz E."/>
            <person name="Heidstra R."/>
            <person name="Miyata K."/>
            <person name="Fedorova E."/>
            <person name="Kohlen W."/>
            <person name="Bisseling T."/>
            <person name="Smit S."/>
            <person name="Geurts R."/>
        </authorList>
    </citation>
    <scope>NUCLEOTIDE SEQUENCE [LARGE SCALE GENOMIC DNA]</scope>
    <source>
        <strain evidence="12">cv. WU1-14</strain>
    </source>
</reference>
<dbReference type="SUPFAM" id="SSF48208">
    <property type="entry name" value="Six-hairpin glycosidases"/>
    <property type="match status" value="1"/>
</dbReference>
<evidence type="ECO:0000256" key="8">
    <source>
        <dbReference type="ARBA" id="ARBA00023326"/>
    </source>
</evidence>